<dbReference type="InterPro" id="IPR003594">
    <property type="entry name" value="HATPase_dom"/>
</dbReference>
<feature type="region of interest" description="Disordered" evidence="4">
    <location>
        <begin position="1489"/>
        <end position="1531"/>
    </location>
</feature>
<dbReference type="Gene3D" id="3.30.450.20">
    <property type="entry name" value="PAS domain"/>
    <property type="match status" value="2"/>
</dbReference>
<dbReference type="SUPFAM" id="SSF55874">
    <property type="entry name" value="ATPase domain of HSP90 chaperone/DNA topoisomerase II/histidine kinase"/>
    <property type="match status" value="2"/>
</dbReference>
<dbReference type="PANTHER" id="PTHR43547:SF2">
    <property type="entry name" value="HYBRID SIGNAL TRANSDUCTION HISTIDINE KINASE C"/>
    <property type="match status" value="1"/>
</dbReference>
<feature type="region of interest" description="Disordered" evidence="4">
    <location>
        <begin position="484"/>
        <end position="518"/>
    </location>
</feature>
<dbReference type="InterPro" id="IPR000014">
    <property type="entry name" value="PAS"/>
</dbReference>
<feature type="domain" description="Response regulatory" evidence="6">
    <location>
        <begin position="1537"/>
        <end position="1663"/>
    </location>
</feature>
<dbReference type="CDD" id="cd00130">
    <property type="entry name" value="PAS"/>
    <property type="match status" value="1"/>
</dbReference>
<dbReference type="SMART" id="SM00091">
    <property type="entry name" value="PAS"/>
    <property type="match status" value="1"/>
</dbReference>
<dbReference type="InterPro" id="IPR036890">
    <property type="entry name" value="HATPase_C_sf"/>
</dbReference>
<keyword evidence="9" id="KW-1185">Reference proteome</keyword>
<dbReference type="InterPro" id="IPR035965">
    <property type="entry name" value="PAS-like_dom_sf"/>
</dbReference>
<dbReference type="PROSITE" id="PS50109">
    <property type="entry name" value="HIS_KIN"/>
    <property type="match status" value="2"/>
</dbReference>
<dbReference type="CDD" id="cd17546">
    <property type="entry name" value="REC_hyHK_CKI1_RcsC-like"/>
    <property type="match status" value="1"/>
</dbReference>
<feature type="domain" description="PAS" evidence="7">
    <location>
        <begin position="1051"/>
        <end position="1088"/>
    </location>
</feature>
<feature type="coiled-coil region" evidence="3">
    <location>
        <begin position="1156"/>
        <end position="1206"/>
    </location>
</feature>
<dbReference type="Pfam" id="PF00512">
    <property type="entry name" value="HisKA"/>
    <property type="match status" value="1"/>
</dbReference>
<evidence type="ECO:0000313" key="8">
    <source>
        <dbReference type="EMBL" id="CEL61613.1"/>
    </source>
</evidence>
<dbReference type="Pfam" id="PF13188">
    <property type="entry name" value="PAS_8"/>
    <property type="match status" value="1"/>
</dbReference>
<dbReference type="InterPro" id="IPR005467">
    <property type="entry name" value="His_kinase_dom"/>
</dbReference>
<dbReference type="PROSITE" id="PS50112">
    <property type="entry name" value="PAS"/>
    <property type="match status" value="1"/>
</dbReference>
<dbReference type="CDD" id="cd00082">
    <property type="entry name" value="HisKA"/>
    <property type="match status" value="2"/>
</dbReference>
<dbReference type="Pfam" id="PF02518">
    <property type="entry name" value="HATPase_c"/>
    <property type="match status" value="2"/>
</dbReference>
<dbReference type="PANTHER" id="PTHR43547">
    <property type="entry name" value="TWO-COMPONENT HISTIDINE KINASE"/>
    <property type="match status" value="1"/>
</dbReference>
<evidence type="ECO:0000259" key="5">
    <source>
        <dbReference type="PROSITE" id="PS50109"/>
    </source>
</evidence>
<feature type="modified residue" description="4-aspartylphosphate" evidence="2">
    <location>
        <position position="1592"/>
    </location>
</feature>
<dbReference type="Gene3D" id="3.30.565.10">
    <property type="entry name" value="Histidine kinase-like ATPase, C-terminal domain"/>
    <property type="match status" value="2"/>
</dbReference>
<protein>
    <submittedName>
        <fullName evidence="8">Uncharacterized protein</fullName>
    </submittedName>
</protein>
<evidence type="ECO:0000256" key="2">
    <source>
        <dbReference type="PROSITE-ProRule" id="PRU00169"/>
    </source>
</evidence>
<dbReference type="SUPFAM" id="SSF47384">
    <property type="entry name" value="Homodimeric domain of signal transducing histidine kinase"/>
    <property type="match status" value="2"/>
</dbReference>
<dbReference type="SUPFAM" id="SSF52172">
    <property type="entry name" value="CheY-like"/>
    <property type="match status" value="2"/>
</dbReference>
<dbReference type="SUPFAM" id="SSF55785">
    <property type="entry name" value="PYP-like sensor domain (PAS domain)"/>
    <property type="match status" value="1"/>
</dbReference>
<dbReference type="OrthoDB" id="60033at2759"/>
<dbReference type="Pfam" id="PF00072">
    <property type="entry name" value="Response_reg"/>
    <property type="match status" value="2"/>
</dbReference>
<evidence type="ECO:0000259" key="7">
    <source>
        <dbReference type="PROSITE" id="PS50112"/>
    </source>
</evidence>
<feature type="compositionally biased region" description="Low complexity" evidence="4">
    <location>
        <begin position="509"/>
        <end position="518"/>
    </location>
</feature>
<gene>
    <name evidence="8" type="ORF">RSOLAG1IB_04363</name>
</gene>
<feature type="domain" description="Histidine kinase" evidence="5">
    <location>
        <begin position="1207"/>
        <end position="1484"/>
    </location>
</feature>
<dbReference type="Proteomes" id="UP000059188">
    <property type="component" value="Unassembled WGS sequence"/>
</dbReference>
<evidence type="ECO:0000313" key="9">
    <source>
        <dbReference type="Proteomes" id="UP000059188"/>
    </source>
</evidence>
<dbReference type="SMART" id="SM00448">
    <property type="entry name" value="REC"/>
    <property type="match status" value="2"/>
</dbReference>
<dbReference type="InterPro" id="IPR001789">
    <property type="entry name" value="Sig_transdc_resp-reg_receiver"/>
</dbReference>
<dbReference type="FunFam" id="1.10.287.130:FF:000045">
    <property type="entry name" value="Two-component system sensor histidine kinase/response regulator"/>
    <property type="match status" value="1"/>
</dbReference>
<keyword evidence="3" id="KW-0175">Coiled coil</keyword>
<evidence type="ECO:0000256" key="1">
    <source>
        <dbReference type="ARBA" id="ARBA00022553"/>
    </source>
</evidence>
<dbReference type="SMART" id="SM00388">
    <property type="entry name" value="HisKA"/>
    <property type="match status" value="2"/>
</dbReference>
<sequence length="1669" mass="184710">MLASTDALQHVPLVGFLDAYQEPAFILCSNAGSRPSLEFIYGNTSLRELLVGHGESEVLDDQLFFSAIASDEDIVWLSDPTQSGSQSTSRSIGDSHVVNLHPAWLPRDHTTVDLELTPTPIDLPITIPRVGSSSHSYVFIASPRKAPMNFLRSETQGESRRRKDVGLRLPDFPLMPGAIGPHIRSRMSNDSSSIPSQSALAVNPAELPSCLIDTYPWETTPLGPRQSWPVLLELMVKYLMETPVSGALFWGWPHQVIIYNDEYAKMIGSKHPKIFGKAGPVAWGELWSALAAVSESVRKGKATCKADDLLFFSTLTELNLPEEFYHSWHWTPVWQEDGTVAGIFNITWETTQKVIAERRLSCMSELSSKVSDAKTQQQFGERALEALARNPLDLPFVGLYWCDVEELPTNGPSASQGSSARVLDYIRNPAAGSLSVKLTLAGSIGIPDDHPIAPSTIKYTLNSLTFRPHLHTFDSGVDVGSPVISEVTSRGDSPGTLPGSASSDDRPSTRSSKSTDSSLDITKAFASGSIELVDPLPAHLAQGLDGRGFKDVPRMVAIVPISTGSTQAGRSAHGRTLPYGVLVLGINTRRAYDADYASWLESVGSVLSNQLTAVLQREADMRMMEERERMDKAKTMFFTNVSHELRTPLTLIQAPLEQLLSSSNISSDAQYKIQLAVRNSRRLKKLIDSIMDMSKLEAGRLIGSFQPVQLARITADLAALFLSMAEKKAIDYRIECDIGNEPSVYVDTDLWEKIVCNLLSNAFKYTPHGTITLKVKHEVTASHVSVSDTGVGIPKQYIDQVFDRFFRVNTNTAEGTGVGLSLTKELVSLHGGTMSLQSCTEEDCPGHSGSTFTVTLPHGSSHLPAALIRDAVHPVVHGGTRKEMDYWMELDQPTPSATSAGDEIEGESATSSTLFFERDDVILVVDDNADMRAYVRKIFTPYLTVFEAHNGVEALSIAKSQRLNLVLCDVMMPNMDGPELLRRLREKRRTKLLPVIFVTASDDTSLFGGQADGAVDYISKPFKVKDLLARAHLQLQLGKRRVKLEEDFEVRSHELKVLTDLSPVGIFRTDAEGRLTYVNPAWYQITGFPHGQDQDEWIDYVIMSSKDDMLNIWRACFESHKSTSKRIQWKSGCWTHVGLSPLISPEGNMLGAFGAITDINEQHRAEEARIALAEEREHMAATRAEEAEAQRQLEVERRRAQELLIDVTSHELRQPVSAIIQNAEVVRTNMKGLRDLLHDCQRRKISYLPTERMLSELEDDLQAMDSIKQCGLAQARIANDVLSLSRIQLNVLSIIPSDFDIRRETGQILIVFKNELMSKNINFQLDLGRGAEMYGLHTVTTDRSRYAQIITNLMSNAIRFTDTSTGLREIKVSLELSLDPPSDENCAVPPLLPKRVIRRRSGSEELEVYIYVSVQDSGPGLQKEDLALLFQRFQQGSNAHHVFGGSGLGLFVCRQLCHLMGGRIEVVSEPGQGATFRFFIRATAPGHITSSPSIPGPRLKRSTSVQSKTSRTSKASGGSGSRPLPETPNQRYNQPLHILITEDNKINQTVLARQMKRAGFTFSLASNGLEALQAVEKTETQAGKKFDVILMDLEMPVMDGFATTREIRRREKSGTFRNRSFIISITGNARSEQVQSARDAGVDDVIIKPYQIDVLISKMRAGSHQQFAS</sequence>
<evidence type="ECO:0000259" key="6">
    <source>
        <dbReference type="PROSITE" id="PS50110"/>
    </source>
</evidence>
<evidence type="ECO:0000256" key="3">
    <source>
        <dbReference type="SAM" id="Coils"/>
    </source>
</evidence>
<evidence type="ECO:0000256" key="4">
    <source>
        <dbReference type="SAM" id="MobiDB-lite"/>
    </source>
</evidence>
<keyword evidence="1 2" id="KW-0597">Phosphoprotein</keyword>
<dbReference type="STRING" id="1108050.A0A0B7FZE4"/>
<feature type="modified residue" description="4-aspartylphosphate" evidence="2">
    <location>
        <position position="969"/>
    </location>
</feature>
<dbReference type="GO" id="GO:0000155">
    <property type="term" value="F:phosphorelay sensor kinase activity"/>
    <property type="evidence" value="ECO:0007669"/>
    <property type="project" value="InterPro"/>
</dbReference>
<dbReference type="Gene3D" id="3.40.50.2300">
    <property type="match status" value="2"/>
</dbReference>
<dbReference type="InterPro" id="IPR036097">
    <property type="entry name" value="HisK_dim/P_sf"/>
</dbReference>
<dbReference type="InterPro" id="IPR003661">
    <property type="entry name" value="HisK_dim/P_dom"/>
</dbReference>
<dbReference type="PRINTS" id="PR00344">
    <property type="entry name" value="BCTRLSENSOR"/>
</dbReference>
<dbReference type="NCBIfam" id="TIGR00229">
    <property type="entry name" value="sensory_box"/>
    <property type="match status" value="1"/>
</dbReference>
<name>A0A0B7FZE4_THACB</name>
<dbReference type="Gene3D" id="1.10.287.130">
    <property type="match status" value="2"/>
</dbReference>
<feature type="domain" description="Histidine kinase" evidence="5">
    <location>
        <begin position="640"/>
        <end position="860"/>
    </location>
</feature>
<reference evidence="8 9" key="1">
    <citation type="submission" date="2014-11" db="EMBL/GenBank/DDBJ databases">
        <authorList>
            <person name="Wibberg Daniel"/>
        </authorList>
    </citation>
    <scope>NUCLEOTIDE SEQUENCE [LARGE SCALE GENOMIC DNA]</scope>
    <source>
        <strain evidence="8">Rhizoctonia solani AG1-IB 7/3/14</strain>
    </source>
</reference>
<dbReference type="EMBL" id="LN679105">
    <property type="protein sequence ID" value="CEL61613.1"/>
    <property type="molecule type" value="Genomic_DNA"/>
</dbReference>
<proteinExistence type="predicted"/>
<organism evidence="8 9">
    <name type="scientific">Thanatephorus cucumeris (strain AG1-IB / isolate 7/3/14)</name>
    <name type="common">Lettuce bottom rot fungus</name>
    <name type="synonym">Rhizoctonia solani</name>
    <dbReference type="NCBI Taxonomy" id="1108050"/>
    <lineage>
        <taxon>Eukaryota</taxon>
        <taxon>Fungi</taxon>
        <taxon>Dikarya</taxon>
        <taxon>Basidiomycota</taxon>
        <taxon>Agaricomycotina</taxon>
        <taxon>Agaricomycetes</taxon>
        <taxon>Cantharellales</taxon>
        <taxon>Ceratobasidiaceae</taxon>
        <taxon>Rhizoctonia</taxon>
        <taxon>Rhizoctonia solani AG-1</taxon>
    </lineage>
</organism>
<feature type="compositionally biased region" description="Polar residues" evidence="4">
    <location>
        <begin position="1502"/>
        <end position="1516"/>
    </location>
</feature>
<dbReference type="InterPro" id="IPR011006">
    <property type="entry name" value="CheY-like_superfamily"/>
</dbReference>
<dbReference type="SMART" id="SM00387">
    <property type="entry name" value="HATPase_c"/>
    <property type="match status" value="2"/>
</dbReference>
<dbReference type="PROSITE" id="PS50110">
    <property type="entry name" value="RESPONSE_REGULATORY"/>
    <property type="match status" value="2"/>
</dbReference>
<feature type="domain" description="Response regulatory" evidence="6">
    <location>
        <begin position="921"/>
        <end position="1035"/>
    </location>
</feature>
<dbReference type="InterPro" id="IPR004358">
    <property type="entry name" value="Sig_transdc_His_kin-like_C"/>
</dbReference>
<accession>A0A0B7FZE4</accession>